<name>A0ABP6ZF22_9ACTN</name>
<dbReference type="PROSITE" id="PS00588">
    <property type="entry name" value="FLAGELLA_BB_ROD"/>
    <property type="match status" value="1"/>
</dbReference>
<evidence type="ECO:0000256" key="5">
    <source>
        <dbReference type="ARBA" id="ARBA00025933"/>
    </source>
</evidence>
<dbReference type="PANTHER" id="PTHR30435">
    <property type="entry name" value="FLAGELLAR PROTEIN"/>
    <property type="match status" value="1"/>
</dbReference>
<dbReference type="InterPro" id="IPR019776">
    <property type="entry name" value="Flagellar_basal_body_rod_CS"/>
</dbReference>
<comment type="similarity">
    <text evidence="2">Belongs to the flagella basal body rod proteins family.</text>
</comment>
<keyword evidence="9" id="KW-0282">Flagellum</keyword>
<evidence type="ECO:0000256" key="1">
    <source>
        <dbReference type="ARBA" id="ARBA00004117"/>
    </source>
</evidence>
<organism evidence="9 10">
    <name type="scientific">Kineosporia mesophila</name>
    <dbReference type="NCBI Taxonomy" id="566012"/>
    <lineage>
        <taxon>Bacteria</taxon>
        <taxon>Bacillati</taxon>
        <taxon>Actinomycetota</taxon>
        <taxon>Actinomycetes</taxon>
        <taxon>Kineosporiales</taxon>
        <taxon>Kineosporiaceae</taxon>
        <taxon>Kineosporia</taxon>
    </lineage>
</organism>
<dbReference type="Pfam" id="PF00460">
    <property type="entry name" value="Flg_bb_rod"/>
    <property type="match status" value="1"/>
</dbReference>
<evidence type="ECO:0000259" key="8">
    <source>
        <dbReference type="Pfam" id="PF06429"/>
    </source>
</evidence>
<evidence type="ECO:0000313" key="9">
    <source>
        <dbReference type="EMBL" id="GAA3607552.1"/>
    </source>
</evidence>
<dbReference type="PANTHER" id="PTHR30435:SF2">
    <property type="entry name" value="FLAGELLAR BASAL-BODY ROD PROTEIN FLGC"/>
    <property type="match status" value="1"/>
</dbReference>
<feature type="domain" description="Flagellar basal-body/hook protein C-terminal" evidence="8">
    <location>
        <begin position="84"/>
        <end position="129"/>
    </location>
</feature>
<dbReference type="InterPro" id="IPR006299">
    <property type="entry name" value="FlgC"/>
</dbReference>
<keyword evidence="4 6" id="KW-0975">Bacterial flagellum</keyword>
<proteinExistence type="inferred from homology"/>
<sequence>MFESLDISGSGMYVHQNWMDAVSDNIANVNTVRPSNEDAFQARYVIAQSVENGGVGSGVRVAGVELGDAKGQLVYDPEHPYADAQGYVRRPDIDMGDQMTEMVMAQRGYQANTANLDRVRAAYQAAIQMGRG</sequence>
<dbReference type="Pfam" id="PF06429">
    <property type="entry name" value="Flg_bbr_C"/>
    <property type="match status" value="1"/>
</dbReference>
<evidence type="ECO:0000256" key="2">
    <source>
        <dbReference type="ARBA" id="ARBA00009677"/>
    </source>
</evidence>
<evidence type="ECO:0000256" key="3">
    <source>
        <dbReference type="ARBA" id="ARBA00017941"/>
    </source>
</evidence>
<dbReference type="RefSeq" id="WP_231483810.1">
    <property type="nucleotide sequence ID" value="NZ_BAAAZO010000003.1"/>
</dbReference>
<comment type="caution">
    <text evidence="9">The sequence shown here is derived from an EMBL/GenBank/DDBJ whole genome shotgun (WGS) entry which is preliminary data.</text>
</comment>
<keyword evidence="9" id="KW-0969">Cilium</keyword>
<keyword evidence="10" id="KW-1185">Reference proteome</keyword>
<dbReference type="NCBIfam" id="TIGR01395">
    <property type="entry name" value="FlgC"/>
    <property type="match status" value="1"/>
</dbReference>
<dbReference type="EMBL" id="BAAAZO010000003">
    <property type="protein sequence ID" value="GAA3607552.1"/>
    <property type="molecule type" value="Genomic_DNA"/>
</dbReference>
<dbReference type="InterPro" id="IPR010930">
    <property type="entry name" value="Flg_bb/hook_C_dom"/>
</dbReference>
<reference evidence="10" key="1">
    <citation type="journal article" date="2019" name="Int. J. Syst. Evol. Microbiol.">
        <title>The Global Catalogue of Microorganisms (GCM) 10K type strain sequencing project: providing services to taxonomists for standard genome sequencing and annotation.</title>
        <authorList>
            <consortium name="The Broad Institute Genomics Platform"/>
            <consortium name="The Broad Institute Genome Sequencing Center for Infectious Disease"/>
            <person name="Wu L."/>
            <person name="Ma J."/>
        </authorList>
    </citation>
    <scope>NUCLEOTIDE SEQUENCE [LARGE SCALE GENOMIC DNA]</scope>
    <source>
        <strain evidence="10">JCM 16902</strain>
    </source>
</reference>
<comment type="subunit">
    <text evidence="5 6">The basal body constitutes a major portion of the flagellar organelle and consists of four rings (L,P,S, and M) mounted on a central rod. The rod consists of about 26 subunits of FlgG in the distal portion, and FlgB, FlgC and FlgF are thought to build up the proximal portion of the rod with about 6 subunits each.</text>
</comment>
<feature type="domain" description="Flagellar basal body rod protein N-terminal" evidence="7">
    <location>
        <begin position="5"/>
        <end position="33"/>
    </location>
</feature>
<evidence type="ECO:0000256" key="6">
    <source>
        <dbReference type="RuleBase" id="RU362062"/>
    </source>
</evidence>
<evidence type="ECO:0000256" key="4">
    <source>
        <dbReference type="ARBA" id="ARBA00023143"/>
    </source>
</evidence>
<accession>A0ABP6ZF22</accession>
<evidence type="ECO:0000259" key="7">
    <source>
        <dbReference type="Pfam" id="PF00460"/>
    </source>
</evidence>
<comment type="subcellular location">
    <subcellularLocation>
        <location evidence="1 6">Bacterial flagellum basal body</location>
    </subcellularLocation>
</comment>
<protein>
    <recommendedName>
        <fullName evidence="3 6">Flagellar basal-body rod protein FlgC</fullName>
    </recommendedName>
</protein>
<gene>
    <name evidence="9" type="primary">flgC</name>
    <name evidence="9" type="ORF">GCM10022223_24390</name>
</gene>
<dbReference type="InterPro" id="IPR001444">
    <property type="entry name" value="Flag_bb_rod_N"/>
</dbReference>
<evidence type="ECO:0000313" key="10">
    <source>
        <dbReference type="Proteomes" id="UP001501074"/>
    </source>
</evidence>
<dbReference type="Proteomes" id="UP001501074">
    <property type="component" value="Unassembled WGS sequence"/>
</dbReference>
<keyword evidence="9" id="KW-0966">Cell projection</keyword>